<feature type="compositionally biased region" description="Polar residues" evidence="10">
    <location>
        <begin position="282"/>
        <end position="291"/>
    </location>
</feature>
<evidence type="ECO:0000256" key="1">
    <source>
        <dbReference type="ARBA" id="ARBA00004123"/>
    </source>
</evidence>
<keyword evidence="9" id="KW-0539">Nucleus</keyword>
<dbReference type="InParanoid" id="A0A0V1B5V2"/>
<evidence type="ECO:0000256" key="9">
    <source>
        <dbReference type="ARBA" id="ARBA00023242"/>
    </source>
</evidence>
<dbReference type="Pfam" id="PF12884">
    <property type="entry name" value="TORC_N"/>
    <property type="match status" value="1"/>
</dbReference>
<evidence type="ECO:0000259" key="11">
    <source>
        <dbReference type="Pfam" id="PF12884"/>
    </source>
</evidence>
<evidence type="ECO:0000256" key="3">
    <source>
        <dbReference type="ARBA" id="ARBA00007167"/>
    </source>
</evidence>
<dbReference type="GO" id="GO:0005634">
    <property type="term" value="C:nucleus"/>
    <property type="evidence" value="ECO:0007669"/>
    <property type="project" value="UniProtKB-SubCell"/>
</dbReference>
<organism evidence="12 13">
    <name type="scientific">Trichinella spiralis</name>
    <name type="common">Trichina worm</name>
    <dbReference type="NCBI Taxonomy" id="6334"/>
    <lineage>
        <taxon>Eukaryota</taxon>
        <taxon>Metazoa</taxon>
        <taxon>Ecdysozoa</taxon>
        <taxon>Nematoda</taxon>
        <taxon>Enoplea</taxon>
        <taxon>Dorylaimia</taxon>
        <taxon>Trichinellida</taxon>
        <taxon>Trichinellidae</taxon>
        <taxon>Trichinella</taxon>
    </lineage>
</organism>
<name>A0A0V1B5V2_TRISP</name>
<dbReference type="InterPro" id="IPR024786">
    <property type="entry name" value="TORC"/>
</dbReference>
<keyword evidence="5" id="KW-0597">Phosphoprotein</keyword>
<evidence type="ECO:0000256" key="6">
    <source>
        <dbReference type="ARBA" id="ARBA00023015"/>
    </source>
</evidence>
<dbReference type="EMBL" id="JYDH01000101">
    <property type="protein sequence ID" value="KRY32269.1"/>
    <property type="molecule type" value="Genomic_DNA"/>
</dbReference>
<dbReference type="PANTHER" id="PTHR13589:SF15">
    <property type="entry name" value="CREB-REGULATED TRANSCRIPTION COACTIVATOR, ISOFORM B"/>
    <property type="match status" value="1"/>
</dbReference>
<feature type="compositionally biased region" description="Low complexity" evidence="10">
    <location>
        <begin position="293"/>
        <end position="310"/>
    </location>
</feature>
<keyword evidence="13" id="KW-1185">Reference proteome</keyword>
<reference evidence="12 13" key="1">
    <citation type="submission" date="2015-01" db="EMBL/GenBank/DDBJ databases">
        <title>Evolution of Trichinella species and genotypes.</title>
        <authorList>
            <person name="Korhonen P.K."/>
            <person name="Edoardo P."/>
            <person name="Giuseppe L.R."/>
            <person name="Gasser R.B."/>
        </authorList>
    </citation>
    <scope>NUCLEOTIDE SEQUENCE [LARGE SCALE GENOMIC DNA]</scope>
    <source>
        <strain evidence="12">ISS3</strain>
    </source>
</reference>
<dbReference type="Proteomes" id="UP000054776">
    <property type="component" value="Unassembled WGS sequence"/>
</dbReference>
<dbReference type="GO" id="GO:0051289">
    <property type="term" value="P:protein homotetramerization"/>
    <property type="evidence" value="ECO:0007669"/>
    <property type="project" value="InterPro"/>
</dbReference>
<dbReference type="OrthoDB" id="8947034at2759"/>
<dbReference type="GO" id="GO:0005737">
    <property type="term" value="C:cytoplasm"/>
    <property type="evidence" value="ECO:0007669"/>
    <property type="project" value="UniProtKB-SubCell"/>
</dbReference>
<evidence type="ECO:0000256" key="2">
    <source>
        <dbReference type="ARBA" id="ARBA00004496"/>
    </source>
</evidence>
<feature type="non-terminal residue" evidence="12">
    <location>
        <position position="1"/>
    </location>
</feature>
<evidence type="ECO:0000313" key="12">
    <source>
        <dbReference type="EMBL" id="KRY32269.1"/>
    </source>
</evidence>
<dbReference type="InterPro" id="IPR024783">
    <property type="entry name" value="TORC_N"/>
</dbReference>
<keyword evidence="4" id="KW-0963">Cytoplasm</keyword>
<protein>
    <submittedName>
        <fullName evidence="12">CREB-regulated transcription coactivator 1</fullName>
    </submittedName>
</protein>
<feature type="domain" description="Transducer of regulated CREB activity N-terminal" evidence="11">
    <location>
        <begin position="10"/>
        <end position="52"/>
    </location>
</feature>
<evidence type="ECO:0000256" key="8">
    <source>
        <dbReference type="ARBA" id="ARBA00023163"/>
    </source>
</evidence>
<gene>
    <name evidence="12" type="primary">Crtc1</name>
    <name evidence="12" type="ORF">T01_2916</name>
</gene>
<keyword evidence="8" id="KW-0804">Transcription</keyword>
<sequence>LAVLMASGIPRKFSEKIAIQQRKLNEDQSAFEQIMAEVHSITRKSATEAVDSELFAPGNLKAGRSLPNVHHFSSNVSGSNFTRNWVNASHGTPVAEYGSDRFVLHPSRGRSPGSHCHYSPYQRSLSPQTAHFESKFERHGPQTFSAQHYLQPPADSSWRRKDLIYCSTHSDPVLHASVVIGAYNNSMSAGFSQINHQPFTPTHSPPLNDSSSCKFSHEIPFLGSGSPMCEACASSYYMCSQVAAAVDCILHDACSQFMHGIYLHEKVMSPVRSNDNTIQQTQATDVDSSSVYPDISTSPPSISSHSAPSPGDNMNTAEECACNMMAVYPNQMTVCADSNDGSQMPSVGPASHFPQVSQKCPRTSFSHYRDSTTSAPCSPCDSVATNDAQSSSPVPANVSPSSSYYMLQSQLQNFGLDASAANIQCRTDMPDYNYELFMEREASFCGQPQSQQKTVTAYVTPNDFPEEYAATDQAFFRSSGPATFGAVLSSKGNIPDIILTGADGSVRNSTMVTSTNCPVYYTSASNETGRNVQV</sequence>
<dbReference type="PANTHER" id="PTHR13589">
    <property type="entry name" value="CREB-REGULATED TRANSCRIPTION COACTIVATOR"/>
    <property type="match status" value="1"/>
</dbReference>
<proteinExistence type="inferred from homology"/>
<evidence type="ECO:0000313" key="13">
    <source>
        <dbReference type="Proteomes" id="UP000054776"/>
    </source>
</evidence>
<dbReference type="GO" id="GO:0045944">
    <property type="term" value="P:positive regulation of transcription by RNA polymerase II"/>
    <property type="evidence" value="ECO:0007669"/>
    <property type="project" value="TreeGrafter"/>
</dbReference>
<dbReference type="AlphaFoldDB" id="A0A0V1B5V2"/>
<dbReference type="STRING" id="6334.A0A0V1B5V2"/>
<comment type="similarity">
    <text evidence="3">Belongs to the TORC family.</text>
</comment>
<evidence type="ECO:0000256" key="10">
    <source>
        <dbReference type="SAM" id="MobiDB-lite"/>
    </source>
</evidence>
<evidence type="ECO:0000256" key="7">
    <source>
        <dbReference type="ARBA" id="ARBA00023159"/>
    </source>
</evidence>
<accession>A0A0V1B5V2</accession>
<comment type="subcellular location">
    <subcellularLocation>
        <location evidence="2">Cytoplasm</location>
    </subcellularLocation>
    <subcellularLocation>
        <location evidence="1">Nucleus</location>
    </subcellularLocation>
</comment>
<comment type="caution">
    <text evidence="12">The sequence shown here is derived from an EMBL/GenBank/DDBJ whole genome shotgun (WGS) entry which is preliminary data.</text>
</comment>
<feature type="region of interest" description="Disordered" evidence="10">
    <location>
        <begin position="282"/>
        <end position="312"/>
    </location>
</feature>
<evidence type="ECO:0000256" key="5">
    <source>
        <dbReference type="ARBA" id="ARBA00022553"/>
    </source>
</evidence>
<dbReference type="GO" id="GO:0008140">
    <property type="term" value="F:cAMP response element binding protein binding"/>
    <property type="evidence" value="ECO:0007669"/>
    <property type="project" value="InterPro"/>
</dbReference>
<keyword evidence="7" id="KW-0010">Activator</keyword>
<keyword evidence="6" id="KW-0805">Transcription regulation</keyword>
<evidence type="ECO:0000256" key="4">
    <source>
        <dbReference type="ARBA" id="ARBA00022490"/>
    </source>
</evidence>